<organism evidence="1 2">
    <name type="scientific">Trema orientale</name>
    <name type="common">Charcoal tree</name>
    <name type="synonym">Celtis orientalis</name>
    <dbReference type="NCBI Taxonomy" id="63057"/>
    <lineage>
        <taxon>Eukaryota</taxon>
        <taxon>Viridiplantae</taxon>
        <taxon>Streptophyta</taxon>
        <taxon>Embryophyta</taxon>
        <taxon>Tracheophyta</taxon>
        <taxon>Spermatophyta</taxon>
        <taxon>Magnoliopsida</taxon>
        <taxon>eudicotyledons</taxon>
        <taxon>Gunneridae</taxon>
        <taxon>Pentapetalae</taxon>
        <taxon>rosids</taxon>
        <taxon>fabids</taxon>
        <taxon>Rosales</taxon>
        <taxon>Cannabaceae</taxon>
        <taxon>Trema</taxon>
    </lineage>
</organism>
<comment type="caution">
    <text evidence="1">The sequence shown here is derived from an EMBL/GenBank/DDBJ whole genome shotgun (WGS) entry which is preliminary data.</text>
</comment>
<dbReference type="InParanoid" id="A0A2P5E9L9"/>
<feature type="non-terminal residue" evidence="1">
    <location>
        <position position="55"/>
    </location>
</feature>
<dbReference type="AlphaFoldDB" id="A0A2P5E9L9"/>
<evidence type="ECO:0000313" key="1">
    <source>
        <dbReference type="EMBL" id="PON82249.1"/>
    </source>
</evidence>
<keyword evidence="2" id="KW-1185">Reference proteome</keyword>
<sequence>SEGGDNTRGWYPGGNTVCKGIGGILGSSIRSNRHLKSRKQYRKCIRPRSWDLQST</sequence>
<reference evidence="2" key="1">
    <citation type="submission" date="2016-06" db="EMBL/GenBank/DDBJ databases">
        <title>Parallel loss of symbiosis genes in relatives of nitrogen-fixing non-legume Parasponia.</title>
        <authorList>
            <person name="Van Velzen R."/>
            <person name="Holmer R."/>
            <person name="Bu F."/>
            <person name="Rutten L."/>
            <person name="Van Zeijl A."/>
            <person name="Liu W."/>
            <person name="Santuari L."/>
            <person name="Cao Q."/>
            <person name="Sharma T."/>
            <person name="Shen D."/>
            <person name="Roswanjaya Y."/>
            <person name="Wardhani T."/>
            <person name="Kalhor M.S."/>
            <person name="Jansen J."/>
            <person name="Van den Hoogen J."/>
            <person name="Gungor B."/>
            <person name="Hartog M."/>
            <person name="Hontelez J."/>
            <person name="Verver J."/>
            <person name="Yang W.-C."/>
            <person name="Schijlen E."/>
            <person name="Repin R."/>
            <person name="Schilthuizen M."/>
            <person name="Schranz E."/>
            <person name="Heidstra R."/>
            <person name="Miyata K."/>
            <person name="Fedorova E."/>
            <person name="Kohlen W."/>
            <person name="Bisseling T."/>
            <person name="Smit S."/>
            <person name="Geurts R."/>
        </authorList>
    </citation>
    <scope>NUCLEOTIDE SEQUENCE [LARGE SCALE GENOMIC DNA]</scope>
    <source>
        <strain evidence="2">cv. RG33-2</strain>
    </source>
</reference>
<evidence type="ECO:0000313" key="2">
    <source>
        <dbReference type="Proteomes" id="UP000237000"/>
    </source>
</evidence>
<accession>A0A2P5E9L9</accession>
<protein>
    <submittedName>
        <fullName evidence="1">Uncharacterized protein</fullName>
    </submittedName>
</protein>
<feature type="non-terminal residue" evidence="1">
    <location>
        <position position="1"/>
    </location>
</feature>
<proteinExistence type="predicted"/>
<name>A0A2P5E9L9_TREOI</name>
<gene>
    <name evidence="1" type="ORF">TorRG33x02_219510</name>
</gene>
<dbReference type="EMBL" id="JXTC01000198">
    <property type="protein sequence ID" value="PON82249.1"/>
    <property type="molecule type" value="Genomic_DNA"/>
</dbReference>
<dbReference type="Proteomes" id="UP000237000">
    <property type="component" value="Unassembled WGS sequence"/>
</dbReference>